<evidence type="ECO:0000256" key="5">
    <source>
        <dbReference type="ARBA" id="ARBA00023136"/>
    </source>
</evidence>
<dbReference type="InterPro" id="IPR039426">
    <property type="entry name" value="TonB-dep_rcpt-like"/>
</dbReference>
<dbReference type="Gene3D" id="2.40.170.20">
    <property type="entry name" value="TonB-dependent receptor, beta-barrel domain"/>
    <property type="match status" value="1"/>
</dbReference>
<comment type="caution">
    <text evidence="9">The sequence shown here is derived from an EMBL/GenBank/DDBJ whole genome shotgun (WGS) entry which is preliminary data.</text>
</comment>
<organism evidence="9 10">
    <name type="scientific">Pedobacter jeongneungensis</name>
    <dbReference type="NCBI Taxonomy" id="947309"/>
    <lineage>
        <taxon>Bacteria</taxon>
        <taxon>Pseudomonadati</taxon>
        <taxon>Bacteroidota</taxon>
        <taxon>Sphingobacteriia</taxon>
        <taxon>Sphingobacteriales</taxon>
        <taxon>Sphingobacteriaceae</taxon>
        <taxon>Pedobacter</taxon>
    </lineage>
</organism>
<dbReference type="Proteomes" id="UP001501772">
    <property type="component" value="Unassembled WGS sequence"/>
</dbReference>
<dbReference type="EMBL" id="BAABBY010000002">
    <property type="protein sequence ID" value="GAA4199205.1"/>
    <property type="molecule type" value="Genomic_DNA"/>
</dbReference>
<dbReference type="InterPro" id="IPR036942">
    <property type="entry name" value="Beta-barrel_TonB_sf"/>
</dbReference>
<evidence type="ECO:0000256" key="7">
    <source>
        <dbReference type="SAM" id="SignalP"/>
    </source>
</evidence>
<evidence type="ECO:0000256" key="1">
    <source>
        <dbReference type="ARBA" id="ARBA00004571"/>
    </source>
</evidence>
<evidence type="ECO:0000256" key="6">
    <source>
        <dbReference type="ARBA" id="ARBA00023237"/>
    </source>
</evidence>
<keyword evidence="5" id="KW-0472">Membrane</keyword>
<keyword evidence="10" id="KW-1185">Reference proteome</keyword>
<keyword evidence="7" id="KW-0732">Signal</keyword>
<dbReference type="PANTHER" id="PTHR30069">
    <property type="entry name" value="TONB-DEPENDENT OUTER MEMBRANE RECEPTOR"/>
    <property type="match status" value="1"/>
</dbReference>
<gene>
    <name evidence="9" type="ORF">GCM10022289_09180</name>
</gene>
<feature type="chain" id="PRO_5045510795" evidence="7">
    <location>
        <begin position="28"/>
        <end position="1081"/>
    </location>
</feature>
<comment type="subcellular location">
    <subcellularLocation>
        <location evidence="1">Cell outer membrane</location>
        <topology evidence="1">Multi-pass membrane protein</topology>
    </subcellularLocation>
</comment>
<proteinExistence type="predicted"/>
<evidence type="ECO:0000256" key="2">
    <source>
        <dbReference type="ARBA" id="ARBA00022448"/>
    </source>
</evidence>
<evidence type="ECO:0000256" key="4">
    <source>
        <dbReference type="ARBA" id="ARBA00022692"/>
    </source>
</evidence>
<dbReference type="RefSeq" id="WP_344849834.1">
    <property type="nucleotide sequence ID" value="NZ_BAABBY010000002.1"/>
</dbReference>
<dbReference type="InterPro" id="IPR057601">
    <property type="entry name" value="Oar-like_b-barrel"/>
</dbReference>
<keyword evidence="3" id="KW-1134">Transmembrane beta strand</keyword>
<evidence type="ECO:0000313" key="9">
    <source>
        <dbReference type="EMBL" id="GAA4199205.1"/>
    </source>
</evidence>
<evidence type="ECO:0000256" key="3">
    <source>
        <dbReference type="ARBA" id="ARBA00022452"/>
    </source>
</evidence>
<keyword evidence="6" id="KW-0998">Cell outer membrane</keyword>
<protein>
    <submittedName>
        <fullName evidence="9">Carboxypeptidase regulatory-like domain-containing protein</fullName>
    </submittedName>
</protein>
<feature type="domain" description="TonB-dependent transporter Oar-like beta-barrel" evidence="8">
    <location>
        <begin position="246"/>
        <end position="1023"/>
    </location>
</feature>
<name>A0ABP8B669_9SPHI</name>
<evidence type="ECO:0000313" key="10">
    <source>
        <dbReference type="Proteomes" id="UP001501772"/>
    </source>
</evidence>
<evidence type="ECO:0000259" key="8">
    <source>
        <dbReference type="Pfam" id="PF25183"/>
    </source>
</evidence>
<accession>A0ABP8B669</accession>
<dbReference type="Pfam" id="PF13620">
    <property type="entry name" value="CarboxypepD_reg"/>
    <property type="match status" value="1"/>
</dbReference>
<keyword evidence="2" id="KW-0813">Transport</keyword>
<sequence>MAKNNTGKALYRCACFLMLLFATSVLPYKTLAQTITTASLSGTVYIDSAKAIGNVVVIAEHVPSATRYVTISFGNGKYVLPNLRIGGPYKITARLIGYPEAVSYINQLSPQDYPGYNIRLNSNVTNLEEVTVTEVKKQVLKNDGTVFSISQSLISKIPSINRNIQDIMRLSPFASGGGIMGVNPRLNNFTIDGSLLITYGLGKTVIVGNTTGTDPIGLDAIEELQVNVAPFDVRQSGFTSAGINVITKKGDNNFRLSAFNFFNGANLKGTKINHTDIKGQNYQENQTGFNLGGAIVKNKLFFQLNYEKRNNISSASSYIANTGSTAEENSTRVLATDLNNLSAFLKKNYQYETGPYQNYNLHSNNDKLVAQLDWNVSENSALGLRVLYLNSYQGKTLSNDNFVGLGNRNNNPYAMSYQRSNFVRFSNALSARLAYTSKLNKNIAQQLTVSYANLPDYRQPTGDLKPLVDILDGEKNYISFGTDIFAPQNNLKTNIYQLQEHINFHILNHNFIAGADANLVSVKNTFVPVMQGYYQFNSLNDFYNSTPAGTATPAGASSGLARPAMFQKGYSLLPNGQIPTFNFGYAETGIYLQDSWQISNQFTITPGLRLDRNYFIGKPGNNAYVSGLTFQKANGNAEQLNTGQLPPNQFRFSPRMGFTLQLKQIDFLKIHGGIGVFSGRLPMVLLGEQFRNNGLGSATFFTQNTQNNPFLFSPDAYTPTNTAHTSYDIVLLDKNFKYPQALKNNLSFNFYAKQNWIISIEGLYNHDISGFYARNANIDNTSYTINADGRERLLNNAINAPIIQHAYILANTKGGRQYAISVNAKKSFKDDLYLFLNYTYGNAKDRGSFTGTEPASEFISAPVNGNPNQPKLAYSAYDQRHRIFAFLTKSYHFTAKSTTTFSVITEFNQTGRFSYTYAGTGDVNGDGAPGNDLIFVPANSKQINLIPYTNNKGILVTEAMQWQSLEKFIQSSPYLNSKRGSFAERNGSILPFATQVDIKISHELKVNKHSFQLSLDCINLPNLIHSSWGVKYLPANTQPIEAVTYDSFRVYPDHLNKAFTPDNALLSVWQIQLGLRYRFGN</sequence>
<dbReference type="SUPFAM" id="SSF56935">
    <property type="entry name" value="Porins"/>
    <property type="match status" value="1"/>
</dbReference>
<dbReference type="PANTHER" id="PTHR30069:SF46">
    <property type="entry name" value="OAR PROTEIN"/>
    <property type="match status" value="1"/>
</dbReference>
<dbReference type="Pfam" id="PF25183">
    <property type="entry name" value="OMP_b-brl_4"/>
    <property type="match status" value="1"/>
</dbReference>
<reference evidence="10" key="1">
    <citation type="journal article" date="2019" name="Int. J. Syst. Evol. Microbiol.">
        <title>The Global Catalogue of Microorganisms (GCM) 10K type strain sequencing project: providing services to taxonomists for standard genome sequencing and annotation.</title>
        <authorList>
            <consortium name="The Broad Institute Genomics Platform"/>
            <consortium name="The Broad Institute Genome Sequencing Center for Infectious Disease"/>
            <person name="Wu L."/>
            <person name="Ma J."/>
        </authorList>
    </citation>
    <scope>NUCLEOTIDE SEQUENCE [LARGE SCALE GENOMIC DNA]</scope>
    <source>
        <strain evidence="10">JCM 17626</strain>
    </source>
</reference>
<keyword evidence="4" id="KW-0812">Transmembrane</keyword>
<feature type="signal peptide" evidence="7">
    <location>
        <begin position="1"/>
        <end position="27"/>
    </location>
</feature>